<gene>
    <name evidence="1" type="ORF">SAMN05444170_6451</name>
</gene>
<organism evidence="1 2">
    <name type="scientific">Bradyrhizobium erythrophlei</name>
    <dbReference type="NCBI Taxonomy" id="1437360"/>
    <lineage>
        <taxon>Bacteria</taxon>
        <taxon>Pseudomonadati</taxon>
        <taxon>Pseudomonadota</taxon>
        <taxon>Alphaproteobacteria</taxon>
        <taxon>Hyphomicrobiales</taxon>
        <taxon>Nitrobacteraceae</taxon>
        <taxon>Bradyrhizobium</taxon>
    </lineage>
</organism>
<evidence type="ECO:0000313" key="1">
    <source>
        <dbReference type="EMBL" id="SHN85837.1"/>
    </source>
</evidence>
<reference evidence="2" key="1">
    <citation type="submission" date="2016-11" db="EMBL/GenBank/DDBJ databases">
        <authorList>
            <person name="Varghese N."/>
            <person name="Submissions S."/>
        </authorList>
    </citation>
    <scope>NUCLEOTIDE SEQUENCE [LARGE SCALE GENOMIC DNA]</scope>
    <source>
        <strain evidence="2">GAS401</strain>
    </source>
</reference>
<dbReference type="AlphaFoldDB" id="A0A1M7USG2"/>
<evidence type="ECO:0000313" key="2">
    <source>
        <dbReference type="Proteomes" id="UP000184096"/>
    </source>
</evidence>
<name>A0A1M7USG2_9BRAD</name>
<proteinExistence type="predicted"/>
<accession>A0A1M7USG2</accession>
<dbReference type="Proteomes" id="UP000184096">
    <property type="component" value="Chromosome I"/>
</dbReference>
<keyword evidence="2" id="KW-1185">Reference proteome</keyword>
<dbReference type="EMBL" id="LT670849">
    <property type="protein sequence ID" value="SHN85837.1"/>
    <property type="molecule type" value="Genomic_DNA"/>
</dbReference>
<protein>
    <submittedName>
        <fullName evidence="1">Uncharacterized protein</fullName>
    </submittedName>
</protein>
<sequence length="79" mass="9543">MPSPLVAKSSTENANKVEVRYRWGRWHWGHYIEGYSPAEYAYELDAASNVYGLFPYPRYYAGHYNPYWHRDYAPYHYGW</sequence>